<feature type="transmembrane region" description="Helical" evidence="5">
    <location>
        <begin position="256"/>
        <end position="273"/>
    </location>
</feature>
<sequence length="276" mass="28565">MTGAFDVSQLAGLAAVLLLAGVASGLLAGLFGVGGGAVMVPVLYQLFAVIGVPSEVQMQLAVGTSLAVIVPTSVRSFMAHLEQGRVDRALLRSWAIPTVVGVLLGTWIASFAPPAVFKLVFVFVAWVTAIKLGFGRVSWKLADDVPGEPWRTVMGLVTGLLSALMGIGGGSIVNLIMSFCNRPIHQSVATASGLGVLISIPGAIGYMWAGGAQAALLPPLSIGFVSLLGAALIMPTSIYCAPIGARLAHRLSKRRLEISFAVFLAAMGLRFLVSVL</sequence>
<feature type="transmembrane region" description="Helical" evidence="5">
    <location>
        <begin position="116"/>
        <end position="134"/>
    </location>
</feature>
<dbReference type="InterPro" id="IPR002781">
    <property type="entry name" value="TM_pro_TauE-like"/>
</dbReference>
<comment type="subcellular location">
    <subcellularLocation>
        <location evidence="5">Cell membrane</location>
        <topology evidence="5">Multi-pass membrane protein</topology>
    </subcellularLocation>
    <subcellularLocation>
        <location evidence="1">Membrane</location>
        <topology evidence="1">Multi-pass membrane protein</topology>
    </subcellularLocation>
</comment>
<dbReference type="GO" id="GO:0005886">
    <property type="term" value="C:plasma membrane"/>
    <property type="evidence" value="ECO:0007669"/>
    <property type="project" value="UniProtKB-SubCell"/>
</dbReference>
<proteinExistence type="inferred from homology"/>
<comment type="similarity">
    <text evidence="5">Belongs to the 4-toluene sulfonate uptake permease (TSUP) (TC 2.A.102) family.</text>
</comment>
<evidence type="ECO:0000313" key="7">
    <source>
        <dbReference type="Proteomes" id="UP000292781"/>
    </source>
</evidence>
<dbReference type="EMBL" id="SJFN01000033">
    <property type="protein sequence ID" value="TBW34524.1"/>
    <property type="molecule type" value="Genomic_DNA"/>
</dbReference>
<evidence type="ECO:0000256" key="3">
    <source>
        <dbReference type="ARBA" id="ARBA00022989"/>
    </source>
</evidence>
<keyword evidence="7" id="KW-1185">Reference proteome</keyword>
<protein>
    <recommendedName>
        <fullName evidence="5">Probable membrane transporter protein</fullName>
    </recommendedName>
</protein>
<feature type="transmembrane region" description="Helical" evidence="5">
    <location>
        <begin position="154"/>
        <end position="176"/>
    </location>
</feature>
<evidence type="ECO:0000256" key="1">
    <source>
        <dbReference type="ARBA" id="ARBA00004141"/>
    </source>
</evidence>
<comment type="caution">
    <text evidence="6">The sequence shown here is derived from an EMBL/GenBank/DDBJ whole genome shotgun (WGS) entry which is preliminary data.</text>
</comment>
<feature type="transmembrane region" description="Helical" evidence="5">
    <location>
        <begin position="90"/>
        <end position="109"/>
    </location>
</feature>
<dbReference type="PANTHER" id="PTHR43483">
    <property type="entry name" value="MEMBRANE TRANSPORTER PROTEIN HI_0806-RELATED"/>
    <property type="match status" value="1"/>
</dbReference>
<dbReference type="Proteomes" id="UP000292781">
    <property type="component" value="Unassembled WGS sequence"/>
</dbReference>
<gene>
    <name evidence="6" type="ORF">EYW49_18225</name>
</gene>
<reference evidence="6 7" key="1">
    <citation type="submission" date="2019-02" db="EMBL/GenBank/DDBJ databases">
        <title>Siculibacillus lacustris gen. nov., sp. nov., a new rosette-forming bacterium isolated from a freshwater crater lake (Lake St. Ana, Romania).</title>
        <authorList>
            <person name="Felfoldi T."/>
            <person name="Marton Z."/>
            <person name="Szabo A."/>
            <person name="Mentes A."/>
            <person name="Boka K."/>
            <person name="Marialigeti K."/>
            <person name="Mathe I."/>
            <person name="Koncz M."/>
            <person name="Schumann P."/>
            <person name="Toth E."/>
        </authorList>
    </citation>
    <scope>NUCLEOTIDE SEQUENCE [LARGE SCALE GENOMIC DNA]</scope>
    <source>
        <strain evidence="6 7">SA-279</strain>
    </source>
</reference>
<keyword evidence="5" id="KW-1003">Cell membrane</keyword>
<dbReference type="Pfam" id="PF01925">
    <property type="entry name" value="TauE"/>
    <property type="match status" value="1"/>
</dbReference>
<evidence type="ECO:0000313" key="6">
    <source>
        <dbReference type="EMBL" id="TBW34524.1"/>
    </source>
</evidence>
<dbReference type="OrthoDB" id="457670at2"/>
<keyword evidence="2 5" id="KW-0812">Transmembrane</keyword>
<evidence type="ECO:0000256" key="4">
    <source>
        <dbReference type="ARBA" id="ARBA00023136"/>
    </source>
</evidence>
<name>A0A4Q9VJE0_9HYPH</name>
<evidence type="ECO:0000256" key="2">
    <source>
        <dbReference type="ARBA" id="ARBA00022692"/>
    </source>
</evidence>
<dbReference type="PANTHER" id="PTHR43483:SF3">
    <property type="entry name" value="MEMBRANE TRANSPORTER PROTEIN HI_0806-RELATED"/>
    <property type="match status" value="1"/>
</dbReference>
<organism evidence="6 7">
    <name type="scientific">Siculibacillus lacustris</name>
    <dbReference type="NCBI Taxonomy" id="1549641"/>
    <lineage>
        <taxon>Bacteria</taxon>
        <taxon>Pseudomonadati</taxon>
        <taxon>Pseudomonadota</taxon>
        <taxon>Alphaproteobacteria</taxon>
        <taxon>Hyphomicrobiales</taxon>
        <taxon>Ancalomicrobiaceae</taxon>
        <taxon>Siculibacillus</taxon>
    </lineage>
</organism>
<keyword evidence="4 5" id="KW-0472">Membrane</keyword>
<accession>A0A4Q9VJE0</accession>
<feature type="transmembrane region" description="Helical" evidence="5">
    <location>
        <begin position="221"/>
        <end position="244"/>
    </location>
</feature>
<keyword evidence="3 5" id="KW-1133">Transmembrane helix</keyword>
<feature type="transmembrane region" description="Helical" evidence="5">
    <location>
        <begin position="188"/>
        <end position="209"/>
    </location>
</feature>
<dbReference type="AlphaFoldDB" id="A0A4Q9VJE0"/>
<evidence type="ECO:0000256" key="5">
    <source>
        <dbReference type="RuleBase" id="RU363041"/>
    </source>
</evidence>
<dbReference type="RefSeq" id="WP_131311062.1">
    <property type="nucleotide sequence ID" value="NZ_SJFN01000033.1"/>
</dbReference>